<keyword evidence="2" id="KW-1133">Transmembrane helix</keyword>
<evidence type="ECO:0000256" key="1">
    <source>
        <dbReference type="SAM" id="MobiDB-lite"/>
    </source>
</evidence>
<dbReference type="EMBL" id="SDMK01000001">
    <property type="protein sequence ID" value="RXS97212.1"/>
    <property type="molecule type" value="Genomic_DNA"/>
</dbReference>
<reference evidence="3 4" key="1">
    <citation type="journal article" date="2016" name="Int. J. Syst. Evol. Microbiol.">
        <title>Acidipila dinghuensis sp. nov., an acidobacterium isolated from forest soil.</title>
        <authorList>
            <person name="Jiang Y.W."/>
            <person name="Wang J."/>
            <person name="Chen M.H."/>
            <person name="Lv Y.Y."/>
            <person name="Qiu L.H."/>
        </authorList>
    </citation>
    <scope>NUCLEOTIDE SEQUENCE [LARGE SCALE GENOMIC DNA]</scope>
    <source>
        <strain evidence="3 4">DHOF10</strain>
    </source>
</reference>
<keyword evidence="2" id="KW-0472">Membrane</keyword>
<feature type="transmembrane region" description="Helical" evidence="2">
    <location>
        <begin position="223"/>
        <end position="251"/>
    </location>
</feature>
<feature type="transmembrane region" description="Helical" evidence="2">
    <location>
        <begin position="87"/>
        <end position="104"/>
    </location>
</feature>
<feature type="transmembrane region" description="Helical" evidence="2">
    <location>
        <begin position="178"/>
        <end position="211"/>
    </location>
</feature>
<proteinExistence type="predicted"/>
<keyword evidence="2" id="KW-0812">Transmembrane</keyword>
<feature type="transmembrane region" description="Helical" evidence="2">
    <location>
        <begin position="155"/>
        <end position="172"/>
    </location>
</feature>
<feature type="region of interest" description="Disordered" evidence="1">
    <location>
        <begin position="1"/>
        <end position="20"/>
    </location>
</feature>
<organism evidence="3 4">
    <name type="scientific">Silvibacterium dinghuense</name>
    <dbReference type="NCBI Taxonomy" id="1560006"/>
    <lineage>
        <taxon>Bacteria</taxon>
        <taxon>Pseudomonadati</taxon>
        <taxon>Acidobacteriota</taxon>
        <taxon>Terriglobia</taxon>
        <taxon>Terriglobales</taxon>
        <taxon>Acidobacteriaceae</taxon>
        <taxon>Silvibacterium</taxon>
    </lineage>
</organism>
<feature type="transmembrane region" description="Helical" evidence="2">
    <location>
        <begin position="110"/>
        <end position="143"/>
    </location>
</feature>
<gene>
    <name evidence="3" type="ORF">ESZ00_04665</name>
</gene>
<sequence>MATTSNSFPLPSGAAPSTTASRPETVRRAVLAAMCLFLLFWLGYFIDKTWHWSLVNDAPQLSYLIFLMKHGMKPYRDIIEMNMPGTYLVHFAVLGMLGWSDLAWRVFDVLLIGVIGTAMVVIAWPYSRAAGIFSAVLFALFHGRDGMGETGERDLVIAALLLVAYACLFQVLRHGRAWPMLFVGFCAGYAATIKPIPLPMALLLVAVGVLAFRREARSIWSPLLFGLAGLAIAFAIVGGFLVHEGVLGLFLREEHEMLPFYAHLGDFDPHWMLMNSSTSSFRTLAVLALVLTMAMRCWRSWEERLLLTGIAFGIFSYFYQQKGTPYHRYPMIAFTLLWCGIVFFQALRQRGWMRWVAVGAVGYGVVLAPLYARTAAKRPWSQDYEEGLTRDLNALGGAGLSGHVQCLATSAECDTVLYRMKLMQATGLAYDYFVFNRRPGPVVTESQQRFWSQLEQNPPRAIVVTVGLYPSDRFGYDKLSLWPAFADYLGAHYRLYADRQFPMFEQRAIAYRLYVRKD</sequence>
<dbReference type="AlphaFoldDB" id="A0A4V1NVV2"/>
<feature type="transmembrane region" description="Helical" evidence="2">
    <location>
        <begin position="271"/>
        <end position="292"/>
    </location>
</feature>
<protein>
    <recommendedName>
        <fullName evidence="5">Glycosyltransferase RgtA/B/C/D-like domain-containing protein</fullName>
    </recommendedName>
</protein>
<comment type="caution">
    <text evidence="3">The sequence shown here is derived from an EMBL/GenBank/DDBJ whole genome shotgun (WGS) entry which is preliminary data.</text>
</comment>
<feature type="transmembrane region" description="Helical" evidence="2">
    <location>
        <begin position="304"/>
        <end position="320"/>
    </location>
</feature>
<evidence type="ECO:0008006" key="5">
    <source>
        <dbReference type="Google" id="ProtNLM"/>
    </source>
</evidence>
<dbReference type="RefSeq" id="WP_129206992.1">
    <property type="nucleotide sequence ID" value="NZ_BMGU01000001.1"/>
</dbReference>
<dbReference type="OrthoDB" id="108826at2"/>
<keyword evidence="4" id="KW-1185">Reference proteome</keyword>
<feature type="transmembrane region" description="Helical" evidence="2">
    <location>
        <begin position="354"/>
        <end position="372"/>
    </location>
</feature>
<evidence type="ECO:0000313" key="3">
    <source>
        <dbReference type="EMBL" id="RXS97212.1"/>
    </source>
</evidence>
<accession>A0A4V1NVV2</accession>
<dbReference type="Proteomes" id="UP000290253">
    <property type="component" value="Unassembled WGS sequence"/>
</dbReference>
<feature type="transmembrane region" description="Helical" evidence="2">
    <location>
        <begin position="326"/>
        <end position="347"/>
    </location>
</feature>
<name>A0A4V1NVV2_9BACT</name>
<evidence type="ECO:0000256" key="2">
    <source>
        <dbReference type="SAM" id="Phobius"/>
    </source>
</evidence>
<evidence type="ECO:0000313" key="4">
    <source>
        <dbReference type="Proteomes" id="UP000290253"/>
    </source>
</evidence>
<feature type="transmembrane region" description="Helical" evidence="2">
    <location>
        <begin position="26"/>
        <end position="44"/>
    </location>
</feature>